<organism evidence="1">
    <name type="scientific">marine sediment metagenome</name>
    <dbReference type="NCBI Taxonomy" id="412755"/>
    <lineage>
        <taxon>unclassified sequences</taxon>
        <taxon>metagenomes</taxon>
        <taxon>ecological metagenomes</taxon>
    </lineage>
</organism>
<accession>X1D4Q0</accession>
<name>X1D4Q0_9ZZZZ</name>
<protein>
    <recommendedName>
        <fullName evidence="2">POTRA domain-containing protein</fullName>
    </recommendedName>
</protein>
<sequence>TETSFSENKIRIKGKAMSNNLLADYIRNLKESPYLTKIDLISSTLRNVQNSEYLEFSMTAELAPRHITPLQSDTKGGEK</sequence>
<dbReference type="AlphaFoldDB" id="X1D4Q0"/>
<comment type="caution">
    <text evidence="1">The sequence shown here is derived from an EMBL/GenBank/DDBJ whole genome shotgun (WGS) entry which is preliminary data.</text>
</comment>
<reference evidence="1" key="1">
    <citation type="journal article" date="2014" name="Front. Microbiol.">
        <title>High frequency of phylogenetically diverse reductive dehalogenase-homologous genes in deep subseafloor sedimentary metagenomes.</title>
        <authorList>
            <person name="Kawai M."/>
            <person name="Futagami T."/>
            <person name="Toyoda A."/>
            <person name="Takaki Y."/>
            <person name="Nishi S."/>
            <person name="Hori S."/>
            <person name="Arai W."/>
            <person name="Tsubouchi T."/>
            <person name="Morono Y."/>
            <person name="Uchiyama I."/>
            <person name="Ito T."/>
            <person name="Fujiyama A."/>
            <person name="Inagaki F."/>
            <person name="Takami H."/>
        </authorList>
    </citation>
    <scope>NUCLEOTIDE SEQUENCE</scope>
    <source>
        <strain evidence="1">Expedition CK06-06</strain>
    </source>
</reference>
<feature type="non-terminal residue" evidence="1">
    <location>
        <position position="1"/>
    </location>
</feature>
<evidence type="ECO:0000313" key="1">
    <source>
        <dbReference type="EMBL" id="GAH15182.1"/>
    </source>
</evidence>
<dbReference type="Pfam" id="PF05137">
    <property type="entry name" value="PilN"/>
    <property type="match status" value="1"/>
</dbReference>
<gene>
    <name evidence="1" type="ORF">S01H4_63504</name>
</gene>
<evidence type="ECO:0008006" key="2">
    <source>
        <dbReference type="Google" id="ProtNLM"/>
    </source>
</evidence>
<dbReference type="InterPro" id="IPR007813">
    <property type="entry name" value="PilN"/>
</dbReference>
<dbReference type="EMBL" id="BART01038209">
    <property type="protein sequence ID" value="GAH15182.1"/>
    <property type="molecule type" value="Genomic_DNA"/>
</dbReference>
<proteinExistence type="predicted"/>